<dbReference type="InterPro" id="IPR004331">
    <property type="entry name" value="SPX_dom"/>
</dbReference>
<evidence type="ECO:0000259" key="2">
    <source>
        <dbReference type="PROSITE" id="PS51382"/>
    </source>
</evidence>
<dbReference type="PANTHER" id="PTHR45978:SF7">
    <property type="entry name" value="SPX DOMAIN-CONTAINING PROTEIN 4"/>
    <property type="match status" value="1"/>
</dbReference>
<evidence type="ECO:0000256" key="1">
    <source>
        <dbReference type="SAM" id="MobiDB-lite"/>
    </source>
</evidence>
<dbReference type="GO" id="GO:0016036">
    <property type="term" value="P:cellular response to phosphate starvation"/>
    <property type="evidence" value="ECO:0007669"/>
    <property type="project" value="InterPro"/>
</dbReference>
<keyword evidence="4" id="KW-1185">Reference proteome</keyword>
<name>A0AAW1SSI9_9CHLO</name>
<accession>A0AAW1SSI9</accession>
<dbReference type="PANTHER" id="PTHR45978">
    <property type="entry name" value="SPX DOMAIN-CONTAINING PROTEIN 3"/>
    <property type="match status" value="1"/>
</dbReference>
<dbReference type="AlphaFoldDB" id="A0AAW1SSI9"/>
<dbReference type="Proteomes" id="UP001485043">
    <property type="component" value="Unassembled WGS sequence"/>
</dbReference>
<proteinExistence type="predicted"/>
<protein>
    <recommendedName>
        <fullName evidence="2">SPX domain-containing protein</fullName>
    </recommendedName>
</protein>
<evidence type="ECO:0000313" key="4">
    <source>
        <dbReference type="Proteomes" id="UP001485043"/>
    </source>
</evidence>
<evidence type="ECO:0000313" key="3">
    <source>
        <dbReference type="EMBL" id="KAK9854795.1"/>
    </source>
</evidence>
<reference evidence="3 4" key="1">
    <citation type="journal article" date="2024" name="Nat. Commun.">
        <title>Phylogenomics reveals the evolutionary origins of lichenization in chlorophyte algae.</title>
        <authorList>
            <person name="Puginier C."/>
            <person name="Libourel C."/>
            <person name="Otte J."/>
            <person name="Skaloud P."/>
            <person name="Haon M."/>
            <person name="Grisel S."/>
            <person name="Petersen M."/>
            <person name="Berrin J.G."/>
            <person name="Delaux P.M."/>
            <person name="Dal Grande F."/>
            <person name="Keller J."/>
        </authorList>
    </citation>
    <scope>NUCLEOTIDE SEQUENCE [LARGE SCALE GENOMIC DNA]</scope>
    <source>
        <strain evidence="3 4">SAG 2523</strain>
    </source>
</reference>
<sequence>MKFAALLRHSAEDLPELSQLFRSYKQLKKRLKTLPQRCNAPAHHLSLHELSQREAVFVRAILQNVQGFNDTFLDREEDAVIQLRTLEDAQVAARPERVQVVYRGFVNLHGRLLLMVQWSLLAYTGICKILKKHHKRTGLLVMAPQLQNLLAQPFCSIELASQLVRKAEVACERLATQLRDVPTRAGGQAPMRLSQGLHSITQQTLIRSHGNLLATSISIRSATTSSSSASYTTSSSLATSLSASRGSRSRSASPSVSSRGAIREPHTADGRPCAAQQHRSSLEVPSARRVVSCAETLTRNQGARAHAADLHASQRGLSHGHTSTADGLLAKPASQILEVSQQGARPGMESDWLVWASLHAIRRHAQTLALLPKMPGSPAQAHPPSSVMRQTQVALGMWQQMQATAVTPSIVLPPVGTHPLLAASASSGESGI</sequence>
<dbReference type="InterPro" id="IPR031142">
    <property type="entry name" value="SPX_prot"/>
</dbReference>
<dbReference type="PROSITE" id="PS51382">
    <property type="entry name" value="SPX"/>
    <property type="match status" value="1"/>
</dbReference>
<feature type="region of interest" description="Disordered" evidence="1">
    <location>
        <begin position="224"/>
        <end position="287"/>
    </location>
</feature>
<feature type="compositionally biased region" description="Low complexity" evidence="1">
    <location>
        <begin position="224"/>
        <end position="259"/>
    </location>
</feature>
<comment type="caution">
    <text evidence="3">The sequence shown here is derived from an EMBL/GenBank/DDBJ whole genome shotgun (WGS) entry which is preliminary data.</text>
</comment>
<feature type="domain" description="SPX" evidence="2">
    <location>
        <begin position="1"/>
        <end position="147"/>
    </location>
</feature>
<organism evidence="3 4">
    <name type="scientific">Apatococcus fuscideae</name>
    <dbReference type="NCBI Taxonomy" id="2026836"/>
    <lineage>
        <taxon>Eukaryota</taxon>
        <taxon>Viridiplantae</taxon>
        <taxon>Chlorophyta</taxon>
        <taxon>core chlorophytes</taxon>
        <taxon>Trebouxiophyceae</taxon>
        <taxon>Chlorellales</taxon>
        <taxon>Chlorellaceae</taxon>
        <taxon>Apatococcus</taxon>
    </lineage>
</organism>
<gene>
    <name evidence="3" type="ORF">WJX84_011193</name>
</gene>
<dbReference type="EMBL" id="JALJOV010001087">
    <property type="protein sequence ID" value="KAK9854795.1"/>
    <property type="molecule type" value="Genomic_DNA"/>
</dbReference>